<dbReference type="OrthoDB" id="9787807at2"/>
<comment type="caution">
    <text evidence="1">The sequence shown here is derived from an EMBL/GenBank/DDBJ whole genome shotgun (WGS) entry which is preliminary data.</text>
</comment>
<reference evidence="1 2" key="1">
    <citation type="submission" date="2019-09" db="EMBL/GenBank/DDBJ databases">
        <title>Genome Sequences of Streptomyces kaniharaensis ATCC 21070.</title>
        <authorList>
            <person name="Zhu W."/>
            <person name="De Crecy-Lagard V."/>
            <person name="Richards N.G."/>
        </authorList>
    </citation>
    <scope>NUCLEOTIDE SEQUENCE [LARGE SCALE GENOMIC DNA]</scope>
    <source>
        <strain evidence="1 2">SF-557</strain>
    </source>
</reference>
<name>A0A6N7KN60_9ACTN</name>
<protein>
    <recommendedName>
        <fullName evidence="3">Class I SAM-dependent methyltransferase</fullName>
    </recommendedName>
</protein>
<sequence length="264" mass="28961">MADDTLAVEPGLLVTSRPLDEYCGLFGLTRAALAALPGPVLDCPGGAAGLPAEARTLGCHVIAADPAYALPPSEVAAQARAARAVMASAMAARPELYPPARRRPYDRYLRSWDRARRLYTADSAAHPEQYVAAALPRLPFADGAFALTLSGYLLFAYPERFGPRRQLEALVELVRVTAADGEVRVHPLHDGHGRGCGHLDSLRYALGEHRIASEIRRFPRAEDGRTRRVLLLRAADRRRRAACPDTIPVRAKTRWDQPELRFTV</sequence>
<dbReference type="EMBL" id="WBOF01000001">
    <property type="protein sequence ID" value="MQS12936.1"/>
    <property type="molecule type" value="Genomic_DNA"/>
</dbReference>
<evidence type="ECO:0008006" key="3">
    <source>
        <dbReference type="Google" id="ProtNLM"/>
    </source>
</evidence>
<organism evidence="1 2">
    <name type="scientific">Streptomyces kaniharaensis</name>
    <dbReference type="NCBI Taxonomy" id="212423"/>
    <lineage>
        <taxon>Bacteria</taxon>
        <taxon>Bacillati</taxon>
        <taxon>Actinomycetota</taxon>
        <taxon>Actinomycetes</taxon>
        <taxon>Kitasatosporales</taxon>
        <taxon>Streptomycetaceae</taxon>
        <taxon>Streptomyces</taxon>
    </lineage>
</organism>
<keyword evidence="2" id="KW-1185">Reference proteome</keyword>
<accession>A0A6N7KN60</accession>
<gene>
    <name evidence="1" type="ORF">F7Q99_11685</name>
</gene>
<proteinExistence type="predicted"/>
<evidence type="ECO:0000313" key="1">
    <source>
        <dbReference type="EMBL" id="MQS12936.1"/>
    </source>
</evidence>
<evidence type="ECO:0000313" key="2">
    <source>
        <dbReference type="Proteomes" id="UP000450000"/>
    </source>
</evidence>
<dbReference type="Proteomes" id="UP000450000">
    <property type="component" value="Unassembled WGS sequence"/>
</dbReference>
<dbReference type="RefSeq" id="WP_153461174.1">
    <property type="nucleotide sequence ID" value="NZ_WBOF01000001.1"/>
</dbReference>
<dbReference type="AlphaFoldDB" id="A0A6N7KN60"/>